<proteinExistence type="predicted"/>
<keyword evidence="3" id="KW-1185">Reference proteome</keyword>
<dbReference type="SUPFAM" id="SSF51735">
    <property type="entry name" value="NAD(P)-binding Rossmann-fold domains"/>
    <property type="match status" value="1"/>
</dbReference>
<dbReference type="InterPro" id="IPR001509">
    <property type="entry name" value="Epimerase_deHydtase"/>
</dbReference>
<dbReference type="OrthoDB" id="7170465at2"/>
<dbReference type="InterPro" id="IPR036291">
    <property type="entry name" value="NAD(P)-bd_dom_sf"/>
</dbReference>
<organism evidence="2 3">
    <name type="scientific">Antarcticimicrobium sediminis</name>
    <dbReference type="NCBI Taxonomy" id="2546227"/>
    <lineage>
        <taxon>Bacteria</taxon>
        <taxon>Pseudomonadati</taxon>
        <taxon>Pseudomonadota</taxon>
        <taxon>Alphaproteobacteria</taxon>
        <taxon>Rhodobacterales</taxon>
        <taxon>Paracoccaceae</taxon>
        <taxon>Antarcticimicrobium</taxon>
    </lineage>
</organism>
<feature type="domain" description="NAD-dependent epimerase/dehydratase" evidence="1">
    <location>
        <begin position="68"/>
        <end position="191"/>
    </location>
</feature>
<dbReference type="AlphaFoldDB" id="A0A4R5EVI3"/>
<dbReference type="Proteomes" id="UP000294662">
    <property type="component" value="Unassembled WGS sequence"/>
</dbReference>
<gene>
    <name evidence="2" type="ORF">E1B25_07985</name>
</gene>
<evidence type="ECO:0000313" key="3">
    <source>
        <dbReference type="Proteomes" id="UP000294662"/>
    </source>
</evidence>
<accession>A0A4R5EVI3</accession>
<sequence>MTKTVLILGASGKIGRHSDTAFREAGWQVRLFDRARDDMTRAALGCDVIVNGMNPPNYHDWAGIIPAITARVIAAARASGAMVVIPGNVYNFGRVSDDIDQDTPQTPCSRKGTVRVEMERAYRDSGVKTLILRAGNFIDPDRNGDVMSLLMLRAVKRGRVTAMGDPDAIQPYAYMPDWARAAVALVERRDHLATFEDVPFPGHSFTVNELRAKLETELHRPLRVKPFAWWVMRLSAPVWELAREVLEMGYLWSMPHRLSGEKFARLLPGFEGSDLRAVMLAGLPPEIHPDQPMATGALHLAMAGGTGTGPKHAGALNRPV</sequence>
<evidence type="ECO:0000313" key="2">
    <source>
        <dbReference type="EMBL" id="TDE38945.1"/>
    </source>
</evidence>
<name>A0A4R5EVI3_9RHOB</name>
<dbReference type="EMBL" id="SMFP01000004">
    <property type="protein sequence ID" value="TDE38945.1"/>
    <property type="molecule type" value="Genomic_DNA"/>
</dbReference>
<comment type="caution">
    <text evidence="2">The sequence shown here is derived from an EMBL/GenBank/DDBJ whole genome shotgun (WGS) entry which is preliminary data.</text>
</comment>
<dbReference type="RefSeq" id="WP_132828237.1">
    <property type="nucleotide sequence ID" value="NZ_SMFP01000004.1"/>
</dbReference>
<dbReference type="Gene3D" id="3.40.50.720">
    <property type="entry name" value="NAD(P)-binding Rossmann-like Domain"/>
    <property type="match status" value="1"/>
</dbReference>
<evidence type="ECO:0000259" key="1">
    <source>
        <dbReference type="Pfam" id="PF01370"/>
    </source>
</evidence>
<protein>
    <submittedName>
        <fullName evidence="2">NAD-dependent epimerase/dehydratase family protein</fullName>
    </submittedName>
</protein>
<reference evidence="2 3" key="1">
    <citation type="submission" date="2019-03" db="EMBL/GenBank/DDBJ databases">
        <authorList>
            <person name="Zhang S."/>
        </authorList>
    </citation>
    <scope>NUCLEOTIDE SEQUENCE [LARGE SCALE GENOMIC DNA]</scope>
    <source>
        <strain evidence="2 3">S4J41</strain>
    </source>
</reference>
<dbReference type="Pfam" id="PF01370">
    <property type="entry name" value="Epimerase"/>
    <property type="match status" value="1"/>
</dbReference>